<dbReference type="CDD" id="cd21650">
    <property type="entry name" value="CrtA-like"/>
    <property type="match status" value="1"/>
</dbReference>
<evidence type="ECO:0000313" key="2">
    <source>
        <dbReference type="Proteomes" id="UP001059597"/>
    </source>
</evidence>
<name>A0ABM8A3B7_STRNI</name>
<proteinExistence type="predicted"/>
<dbReference type="EMBL" id="AP026073">
    <property type="protein sequence ID" value="BDM73149.1"/>
    <property type="molecule type" value="Genomic_DNA"/>
</dbReference>
<accession>A0ABM8A3B7</accession>
<dbReference type="RefSeq" id="WP_261956438.1">
    <property type="nucleotide sequence ID" value="NZ_AP026073.1"/>
</dbReference>
<evidence type="ECO:0000313" key="1">
    <source>
        <dbReference type="EMBL" id="BDM73149.1"/>
    </source>
</evidence>
<gene>
    <name evidence="1" type="ORF">HEK616_66360</name>
</gene>
<sequence>MIISLHVADVGARAVPTLLRARPHPDAVPGLRSAETTLTGAIAAGPPKLHPGRVALLASWDDDAALDGFLEKHALAERLADGWHVRLRPIRMSGSWSAMPVEVAPGTAADDDQEYGGEQKYGGDQAFREQADGEQEYRAPGSRGRGGCERQVGVAAGPAATPVAVLTLGQLRLRRALPFLRANSRAAGRAAADPALLASLALARPPRFVSTFSIWQSVDAMRRYAYGSAQPDHKAAIQAHQRAPFHHEAGFVRCLPYAAQGTLDGRDPLATAGTTTATAIAATHRGEAH</sequence>
<organism evidence="1 2">
    <name type="scientific">Streptomyces nigrescens</name>
    <dbReference type="NCBI Taxonomy" id="1920"/>
    <lineage>
        <taxon>Bacteria</taxon>
        <taxon>Bacillati</taxon>
        <taxon>Actinomycetota</taxon>
        <taxon>Actinomycetes</taxon>
        <taxon>Kitasatosporales</taxon>
        <taxon>Streptomycetaceae</taxon>
        <taxon>Streptomyces</taxon>
    </lineage>
</organism>
<keyword evidence="2" id="KW-1185">Reference proteome</keyword>
<reference evidence="1" key="1">
    <citation type="submission" date="2022-06" db="EMBL/GenBank/DDBJ databases">
        <title>Complete genome sequence of Streptomyces nigrescens HEK616.</title>
        <authorList>
            <person name="Asamizu S."/>
            <person name="Onaka H."/>
        </authorList>
    </citation>
    <scope>NUCLEOTIDE SEQUENCE</scope>
    <source>
        <strain evidence="1">HEK616</strain>
    </source>
</reference>
<dbReference type="Proteomes" id="UP001059597">
    <property type="component" value="Chromosome"/>
</dbReference>
<evidence type="ECO:0008006" key="3">
    <source>
        <dbReference type="Google" id="ProtNLM"/>
    </source>
</evidence>
<protein>
    <recommendedName>
        <fullName evidence="3">Spheroidene monooxygenase</fullName>
    </recommendedName>
</protein>
<dbReference type="InterPro" id="IPR049574">
    <property type="entry name" value="CrtA-like"/>
</dbReference>